<dbReference type="Pfam" id="PF08751">
    <property type="entry name" value="TrwC"/>
    <property type="match status" value="1"/>
</dbReference>
<comment type="caution">
    <text evidence="3">The sequence shown here is derived from an EMBL/GenBank/DDBJ whole genome shotgun (WGS) entry which is preliminary data.</text>
</comment>
<dbReference type="NCBIfam" id="NF041492">
    <property type="entry name" value="MobF"/>
    <property type="match status" value="1"/>
</dbReference>
<dbReference type="InterPro" id="IPR014862">
    <property type="entry name" value="TrwC"/>
</dbReference>
<evidence type="ECO:0000256" key="1">
    <source>
        <dbReference type="SAM" id="MobiDB-lite"/>
    </source>
</evidence>
<evidence type="ECO:0000259" key="2">
    <source>
        <dbReference type="PROSITE" id="PS50880"/>
    </source>
</evidence>
<dbReference type="SUPFAM" id="SSF52540">
    <property type="entry name" value="P-loop containing nucleoside triphosphate hydrolases"/>
    <property type="match status" value="2"/>
</dbReference>
<dbReference type="GO" id="GO:0005737">
    <property type="term" value="C:cytoplasm"/>
    <property type="evidence" value="ECO:0007669"/>
    <property type="project" value="TreeGrafter"/>
</dbReference>
<dbReference type="CDD" id="cd18809">
    <property type="entry name" value="SF1_C_RecD"/>
    <property type="match status" value="1"/>
</dbReference>
<dbReference type="InterPro" id="IPR013264">
    <property type="entry name" value="DNAG_N"/>
</dbReference>
<feature type="compositionally biased region" description="Basic and acidic residues" evidence="1">
    <location>
        <begin position="1575"/>
        <end position="1613"/>
    </location>
</feature>
<dbReference type="Pfam" id="PF13155">
    <property type="entry name" value="Toprim_2"/>
    <property type="match status" value="1"/>
</dbReference>
<dbReference type="Gene3D" id="3.40.50.300">
    <property type="entry name" value="P-loop containing nucleotide triphosphate hydrolases"/>
    <property type="match status" value="2"/>
</dbReference>
<dbReference type="Pfam" id="PF08275">
    <property type="entry name" value="DNAG_N"/>
    <property type="match status" value="1"/>
</dbReference>
<evidence type="ECO:0000313" key="3">
    <source>
        <dbReference type="EMBL" id="MTG90131.1"/>
    </source>
</evidence>
<dbReference type="Gene3D" id="3.90.980.10">
    <property type="entry name" value="DNA primase, catalytic core, N-terminal domain"/>
    <property type="match status" value="1"/>
</dbReference>
<sequence length="1613" mass="173864">MMTVHVLHAGDGYSYLTRQVATHDVSREQGKSLSDYYMQHGNPPGQWVGRGLDALGVVGTVREDQMRALFGEGLHPEADRLTAAAIAAGKTEEQAVAEVRLGRRFPRFEREDDTFNARVAEAFATFRATHDRNPEVGIERDLIRWTVAGEVLTEQRGGEAPSDADRARFLATRGQAARQPVAGYDLVFTPVKSVSTLWALGDAQVREQVAEAHRAAWTEALEWVQSEGAFTRAGRAGVAQIDTHGLIATAFDHLDSRTGDPNLHTHVAVSNKVLGVDGKWRALDGRVLHALGVAASERYNTNVEAELRERLGVEFVEEARRAGRQGVREVAGIDRGVREAFSRRRASIEDEYERLLGEYRAKHGHEAPRGMQFRLAQQATLETRGEKGAVLSLGARIAEWQTVAARILGSPSEVSRMVRSALNRDVGEARVVEVDELAQEVVQNLTTKRATWGRFHLEAEALRVARENVARGQDVRSLVRDVVARATSLSIALTPPELNETPEVLRRADGESVYTVHGSERFTSLAVLEAEDALVAAAQSDGGLRVDEGTFERATSEIEESTGRRLNAGQRELARRFAVGGHRIEAGIGPAGAGKTTAMKAFTHAVETAGGRVLALAPSAAAAAVLGGEIGTAADTLHKLLDAHRDDRPTPADLVVDERTVLLVDEAGMAGTTELAAVLELAVRRGASVRLLGDPAQLSAVGAGGALRLLDERAGAAHLEEVHRFTDAAEAAASLRLRDGDVGAVGFYVDNRRVAGGSQQDMTDDLYTAWWADNEAGLTSVMVAATNTDVVTLASRARLDRVAAGEVERDGVELHDGTRAGAGDVVVTRSNDRRLKAGPTDYVKNGDLWHVTGRSRRGHLRVQHTTTGARTTLPADYVREHVELGYAATIHRVQGMTVDTSHTLVGAGMTREQMYTAVTRGRRSNRLYVVAEELLEVDAHEQPAPERAAAAALESVVARSGAELSATETVEHEYDAAESLARLVPAYEDAYERLLDPDRDERLSAAARAALPERADELLADPAWPALAARVALHEAAGADPVEVLRGAAEERTLAGAKSLAQVLHHRVGVPTLHDLDRRGLPAWITPAPDVVLPDVGAQEAPVDAERARALEVQAAAWTWWQDQRSRTPWADEYMATRGLAATEYGVAPAGWTALVEHLAAAGYSDDDMLAAGVATTTRRGTLVDRFRDRVVFPVRDEHGDVVGVSARINPASTDERAPKYLNTPETVTYRKRELLLGLDPEARARLVAGARPVLVEGAADRAAILAAAPDAVPVAACGTGVTEEHLAALRAAAGRELHDLVVALDPDAAGRKAAAKVWTMLTPAEAASAAALDLPAGLDPAQMVQDHRGDELRAALEHPNRSLTSAVIDATIDRHDLTYPEGRAVAMRDAAHTTAAHLEPAALAGVAAHLAARFADHYPRELVEEEVTEAWLERRPQPGPAAPAAAVPARSIDPQVAAWLNRQADMVARRLDRLVDDVAARRTPWAGAIADAPATTAARDQWETAVRHIAAYRDRYAITSSEPLGRADVVGEQALARQHAAAALDTVARAEDEPALAVAPSRTLDRAQQILADARARREAAQREAAAREETQRRQREEQARDQHGRGRGFER</sequence>
<reference evidence="3 4" key="1">
    <citation type="submission" date="2019-11" db="EMBL/GenBank/DDBJ databases">
        <title>Cellulosimicrobium composti sp. nov. isolated from a compost.</title>
        <authorList>
            <person name="Yang Y."/>
        </authorList>
    </citation>
    <scope>NUCLEOTIDE SEQUENCE [LARGE SCALE GENOMIC DNA]</scope>
    <source>
        <strain evidence="3 4">BIT-GX5</strain>
    </source>
</reference>
<dbReference type="InterPro" id="IPR050219">
    <property type="entry name" value="DnaG_primase"/>
</dbReference>
<organism evidence="3 4">
    <name type="scientific">Cellulosimicrobium composti</name>
    <dbReference type="NCBI Taxonomy" id="2672572"/>
    <lineage>
        <taxon>Bacteria</taxon>
        <taxon>Bacillati</taxon>
        <taxon>Actinomycetota</taxon>
        <taxon>Actinomycetes</taxon>
        <taxon>Micrococcales</taxon>
        <taxon>Promicromonosporaceae</taxon>
        <taxon>Cellulosimicrobium</taxon>
    </lineage>
</organism>
<dbReference type="PANTHER" id="PTHR30313:SF2">
    <property type="entry name" value="DNA PRIMASE"/>
    <property type="match status" value="1"/>
</dbReference>
<gene>
    <name evidence="3" type="ORF">GJV82_14420</name>
</gene>
<dbReference type="SUPFAM" id="SSF55464">
    <property type="entry name" value="Origin of replication-binding domain, RBD-like"/>
    <property type="match status" value="1"/>
</dbReference>
<name>A0A6N7ZKV9_9MICO</name>
<feature type="domain" description="Toprim" evidence="2">
    <location>
        <begin position="1251"/>
        <end position="1336"/>
    </location>
</feature>
<dbReference type="Gene3D" id="2.30.30.940">
    <property type="match status" value="1"/>
</dbReference>
<accession>A0A6N7ZKV9</accession>
<dbReference type="InterPro" id="IPR037068">
    <property type="entry name" value="DNA_primase_core_N_sf"/>
</dbReference>
<protein>
    <submittedName>
        <fullName evidence="3">Relaxase domain-containing protein</fullName>
    </submittedName>
</protein>
<dbReference type="SUPFAM" id="SSF56731">
    <property type="entry name" value="DNA primase core"/>
    <property type="match status" value="1"/>
</dbReference>
<dbReference type="EMBL" id="WMKA01000038">
    <property type="protein sequence ID" value="MTG90131.1"/>
    <property type="molecule type" value="Genomic_DNA"/>
</dbReference>
<evidence type="ECO:0000313" key="4">
    <source>
        <dbReference type="Proteomes" id="UP000440668"/>
    </source>
</evidence>
<dbReference type="InterPro" id="IPR027417">
    <property type="entry name" value="P-loop_NTPase"/>
</dbReference>
<dbReference type="PANTHER" id="PTHR30313">
    <property type="entry name" value="DNA PRIMASE"/>
    <property type="match status" value="1"/>
</dbReference>
<dbReference type="GO" id="GO:0006269">
    <property type="term" value="P:DNA replication, synthesis of primer"/>
    <property type="evidence" value="ECO:0007669"/>
    <property type="project" value="TreeGrafter"/>
</dbReference>
<dbReference type="SMART" id="SM00493">
    <property type="entry name" value="TOPRIM"/>
    <property type="match status" value="1"/>
</dbReference>
<dbReference type="Gene3D" id="3.40.1360.10">
    <property type="match status" value="1"/>
</dbReference>
<dbReference type="Pfam" id="PF13604">
    <property type="entry name" value="AAA_30"/>
    <property type="match status" value="1"/>
</dbReference>
<dbReference type="Proteomes" id="UP000440668">
    <property type="component" value="Unassembled WGS sequence"/>
</dbReference>
<dbReference type="InterPro" id="IPR006171">
    <property type="entry name" value="TOPRIM_dom"/>
</dbReference>
<feature type="region of interest" description="Disordered" evidence="1">
    <location>
        <begin position="1574"/>
        <end position="1613"/>
    </location>
</feature>
<dbReference type="RefSeq" id="WP_155099715.1">
    <property type="nucleotide sequence ID" value="NZ_WMKA01000038.1"/>
</dbReference>
<proteinExistence type="predicted"/>
<dbReference type="PROSITE" id="PS50880">
    <property type="entry name" value="TOPRIM"/>
    <property type="match status" value="1"/>
</dbReference>